<protein>
    <submittedName>
        <fullName evidence="2">Uncharacterized protein</fullName>
    </submittedName>
</protein>
<feature type="region of interest" description="Disordered" evidence="1">
    <location>
        <begin position="32"/>
        <end position="73"/>
    </location>
</feature>
<evidence type="ECO:0000256" key="1">
    <source>
        <dbReference type="SAM" id="MobiDB-lite"/>
    </source>
</evidence>
<gene>
    <name evidence="2" type="ORF">DPX16_12174</name>
</gene>
<accession>A0A3N0YS81</accession>
<proteinExistence type="predicted"/>
<dbReference type="AlphaFoldDB" id="A0A3N0YS81"/>
<name>A0A3N0YS81_ANAGA</name>
<feature type="compositionally biased region" description="Polar residues" evidence="1">
    <location>
        <begin position="48"/>
        <end position="57"/>
    </location>
</feature>
<reference evidence="2 3" key="1">
    <citation type="submission" date="2018-10" db="EMBL/GenBank/DDBJ databases">
        <title>Genome assembly for a Yunnan-Guizhou Plateau 3E fish, Anabarilius grahami (Regan), and its evolutionary and genetic applications.</title>
        <authorList>
            <person name="Jiang W."/>
        </authorList>
    </citation>
    <scope>NUCLEOTIDE SEQUENCE [LARGE SCALE GENOMIC DNA]</scope>
    <source>
        <strain evidence="2">AG-KIZ</strain>
        <tissue evidence="2">Muscle</tissue>
    </source>
</reference>
<evidence type="ECO:0000313" key="3">
    <source>
        <dbReference type="Proteomes" id="UP000281406"/>
    </source>
</evidence>
<dbReference type="EMBL" id="RJVU01029436">
    <property type="protein sequence ID" value="ROL48558.1"/>
    <property type="molecule type" value="Genomic_DNA"/>
</dbReference>
<comment type="caution">
    <text evidence="2">The sequence shown here is derived from an EMBL/GenBank/DDBJ whole genome shotgun (WGS) entry which is preliminary data.</text>
</comment>
<sequence length="92" mass="10201">MLLGNVTVNGQPGHRLEDIGARKRGIIHLSIEKQPVSGDSNPRLGLSSKLNPPYNDTTLRENKRNRGGDGEEEGCWKNCRWDDAVTAAYIRS</sequence>
<feature type="compositionally biased region" description="Basic and acidic residues" evidence="1">
    <location>
        <begin position="58"/>
        <end position="69"/>
    </location>
</feature>
<keyword evidence="3" id="KW-1185">Reference proteome</keyword>
<organism evidence="2 3">
    <name type="scientific">Anabarilius grahami</name>
    <name type="common">Kanglang fish</name>
    <name type="synonym">Barilius grahami</name>
    <dbReference type="NCBI Taxonomy" id="495550"/>
    <lineage>
        <taxon>Eukaryota</taxon>
        <taxon>Metazoa</taxon>
        <taxon>Chordata</taxon>
        <taxon>Craniata</taxon>
        <taxon>Vertebrata</taxon>
        <taxon>Euteleostomi</taxon>
        <taxon>Actinopterygii</taxon>
        <taxon>Neopterygii</taxon>
        <taxon>Teleostei</taxon>
        <taxon>Ostariophysi</taxon>
        <taxon>Cypriniformes</taxon>
        <taxon>Xenocyprididae</taxon>
        <taxon>Xenocypridinae</taxon>
        <taxon>Xenocypridinae incertae sedis</taxon>
        <taxon>Anabarilius</taxon>
    </lineage>
</organism>
<dbReference type="Proteomes" id="UP000281406">
    <property type="component" value="Unassembled WGS sequence"/>
</dbReference>
<evidence type="ECO:0000313" key="2">
    <source>
        <dbReference type="EMBL" id="ROL48558.1"/>
    </source>
</evidence>